<dbReference type="SUPFAM" id="SSF89095">
    <property type="entry name" value="GatB/YqeY motif"/>
    <property type="match status" value="1"/>
</dbReference>
<dbReference type="Pfam" id="PF09424">
    <property type="entry name" value="YqeY"/>
    <property type="match status" value="1"/>
</dbReference>
<dbReference type="InterPro" id="IPR003789">
    <property type="entry name" value="Asn/Gln_tRNA_amidoTrase-B-like"/>
</dbReference>
<protein>
    <recommendedName>
        <fullName evidence="3">Glutamyl-tRNA amidotransferase</fullName>
    </recommendedName>
</protein>
<comment type="caution">
    <text evidence="1">The sequence shown here is derived from an EMBL/GenBank/DDBJ whole genome shotgun (WGS) entry which is preliminary data.</text>
</comment>
<organism evidence="1 2">
    <name type="scientific">Candidatus Beckwithbacteria bacterium CG23_combo_of_CG06-09_8_20_14_all_47_9</name>
    <dbReference type="NCBI Taxonomy" id="1974498"/>
    <lineage>
        <taxon>Bacteria</taxon>
        <taxon>Candidatus Beckwithiibacteriota</taxon>
    </lineage>
</organism>
<dbReference type="Proteomes" id="UP000231081">
    <property type="component" value="Unassembled WGS sequence"/>
</dbReference>
<dbReference type="PANTHER" id="PTHR28055">
    <property type="entry name" value="ALTERED INHERITANCE OF MITOCHONDRIA PROTEIN 41, MITOCHONDRIAL"/>
    <property type="match status" value="1"/>
</dbReference>
<dbReference type="AlphaFoldDB" id="A0A2H0B468"/>
<dbReference type="InterPro" id="IPR042184">
    <property type="entry name" value="YqeY/Aim41_N"/>
</dbReference>
<dbReference type="Gene3D" id="1.10.1510.10">
    <property type="entry name" value="Uncharacterised protein YqeY/AIM41 PF09424, N-terminal domain"/>
    <property type="match status" value="1"/>
</dbReference>
<dbReference type="GO" id="GO:0016884">
    <property type="term" value="F:carbon-nitrogen ligase activity, with glutamine as amido-N-donor"/>
    <property type="evidence" value="ECO:0007669"/>
    <property type="project" value="InterPro"/>
</dbReference>
<name>A0A2H0B468_9BACT</name>
<dbReference type="EMBL" id="PCSQ01000041">
    <property type="protein sequence ID" value="PIP52455.1"/>
    <property type="molecule type" value="Genomic_DNA"/>
</dbReference>
<gene>
    <name evidence="1" type="ORF">COX09_01405</name>
</gene>
<sequence>MSGNMALTDKLSQALKAAMKAKDGETVGALRLILAVLQNLRIAKRAALSDEEIVATLQKEAKKRVEAKAIYEKAGRQDLAAIEERELKIIRQWL</sequence>
<evidence type="ECO:0000313" key="2">
    <source>
        <dbReference type="Proteomes" id="UP000231081"/>
    </source>
</evidence>
<accession>A0A2H0B468</accession>
<evidence type="ECO:0008006" key="3">
    <source>
        <dbReference type="Google" id="ProtNLM"/>
    </source>
</evidence>
<dbReference type="PANTHER" id="PTHR28055:SF1">
    <property type="entry name" value="ALTERED INHERITANCE OF MITOCHONDRIA PROTEIN 41, MITOCHONDRIAL"/>
    <property type="match status" value="1"/>
</dbReference>
<reference evidence="1 2" key="1">
    <citation type="submission" date="2017-09" db="EMBL/GenBank/DDBJ databases">
        <title>Depth-based differentiation of microbial function through sediment-hosted aquifers and enrichment of novel symbionts in the deep terrestrial subsurface.</title>
        <authorList>
            <person name="Probst A.J."/>
            <person name="Ladd B."/>
            <person name="Jarett J.K."/>
            <person name="Geller-Mcgrath D.E."/>
            <person name="Sieber C.M."/>
            <person name="Emerson J.B."/>
            <person name="Anantharaman K."/>
            <person name="Thomas B.C."/>
            <person name="Malmstrom R."/>
            <person name="Stieglmeier M."/>
            <person name="Klingl A."/>
            <person name="Woyke T."/>
            <person name="Ryan C.M."/>
            <person name="Banfield J.F."/>
        </authorList>
    </citation>
    <scope>NUCLEOTIDE SEQUENCE [LARGE SCALE GENOMIC DNA]</scope>
    <source>
        <strain evidence="1">CG23_combo_of_CG06-09_8_20_14_all_47_9</strain>
    </source>
</reference>
<dbReference type="InterPro" id="IPR019004">
    <property type="entry name" value="YqeY/Aim41"/>
</dbReference>
<proteinExistence type="predicted"/>
<evidence type="ECO:0000313" key="1">
    <source>
        <dbReference type="EMBL" id="PIP52455.1"/>
    </source>
</evidence>